<organism evidence="1 2">
    <name type="scientific">Linum tenue</name>
    <dbReference type="NCBI Taxonomy" id="586396"/>
    <lineage>
        <taxon>Eukaryota</taxon>
        <taxon>Viridiplantae</taxon>
        <taxon>Streptophyta</taxon>
        <taxon>Embryophyta</taxon>
        <taxon>Tracheophyta</taxon>
        <taxon>Spermatophyta</taxon>
        <taxon>Magnoliopsida</taxon>
        <taxon>eudicotyledons</taxon>
        <taxon>Gunneridae</taxon>
        <taxon>Pentapetalae</taxon>
        <taxon>rosids</taxon>
        <taxon>fabids</taxon>
        <taxon>Malpighiales</taxon>
        <taxon>Linaceae</taxon>
        <taxon>Linum</taxon>
    </lineage>
</organism>
<keyword evidence="2" id="KW-1185">Reference proteome</keyword>
<reference evidence="1" key="1">
    <citation type="submission" date="2022-08" db="EMBL/GenBank/DDBJ databases">
        <authorList>
            <person name="Gutierrez-Valencia J."/>
        </authorList>
    </citation>
    <scope>NUCLEOTIDE SEQUENCE</scope>
</reference>
<protein>
    <submittedName>
        <fullName evidence="1">Uncharacterized protein</fullName>
    </submittedName>
</protein>
<evidence type="ECO:0000313" key="1">
    <source>
        <dbReference type="EMBL" id="CAI0461687.1"/>
    </source>
</evidence>
<dbReference type="Proteomes" id="UP001154282">
    <property type="component" value="Unassembled WGS sequence"/>
</dbReference>
<comment type="caution">
    <text evidence="1">The sequence shown here is derived from an EMBL/GenBank/DDBJ whole genome shotgun (WGS) entry which is preliminary data.</text>
</comment>
<dbReference type="AlphaFoldDB" id="A0AAV0NT41"/>
<accession>A0AAV0NT41</accession>
<gene>
    <name evidence="1" type="ORF">LITE_LOCUS35054</name>
</gene>
<name>A0AAV0NT41_9ROSI</name>
<dbReference type="EMBL" id="CAMGYJ010000008">
    <property type="protein sequence ID" value="CAI0461687.1"/>
    <property type="molecule type" value="Genomic_DNA"/>
</dbReference>
<evidence type="ECO:0000313" key="2">
    <source>
        <dbReference type="Proteomes" id="UP001154282"/>
    </source>
</evidence>
<sequence>MYFFFIFQVVYYIRGEIRLATANLNPNRYRKTREKFNTSLQPWRWPPRGNAKVAIAKDRSRTS</sequence>
<proteinExistence type="predicted"/>